<feature type="domain" description="Helix-turn-helix" evidence="1">
    <location>
        <begin position="7"/>
        <end position="56"/>
    </location>
</feature>
<gene>
    <name evidence="2" type="ORF">BRX40_13000</name>
    <name evidence="3" type="ORF">CA257_07780</name>
</gene>
<dbReference type="NCBIfam" id="TIGR01764">
    <property type="entry name" value="excise"/>
    <property type="match status" value="1"/>
</dbReference>
<accession>A0A1L6JBB4</accession>
<organism evidence="2 4">
    <name type="scientific">Sphingomonas koreensis</name>
    <dbReference type="NCBI Taxonomy" id="93064"/>
    <lineage>
        <taxon>Bacteria</taxon>
        <taxon>Pseudomonadati</taxon>
        <taxon>Pseudomonadota</taxon>
        <taxon>Alphaproteobacteria</taxon>
        <taxon>Sphingomonadales</taxon>
        <taxon>Sphingomonadaceae</taxon>
        <taxon>Sphingomonas</taxon>
    </lineage>
</organism>
<reference evidence="2" key="1">
    <citation type="submission" date="2016-12" db="EMBL/GenBank/DDBJ databases">
        <title>Whole genome sequencing of Sphingomonas koreensis.</title>
        <authorList>
            <person name="Conlan S."/>
            <person name="Thomas P.J."/>
            <person name="Mullikin J."/>
            <person name="Palmore T.N."/>
            <person name="Frank K.M."/>
            <person name="Segre J.A."/>
        </authorList>
    </citation>
    <scope>NUCLEOTIDE SEQUENCE</scope>
    <source>
        <strain evidence="2">ABOJV</strain>
    </source>
</reference>
<dbReference type="STRING" id="93064.BRX40_13000"/>
<dbReference type="AlphaFoldDB" id="A0A1L6JBB4"/>
<dbReference type="GO" id="GO:0003677">
    <property type="term" value="F:DNA binding"/>
    <property type="evidence" value="ECO:0007669"/>
    <property type="project" value="InterPro"/>
</dbReference>
<name>A0A1L6JBB4_9SPHN</name>
<sequence>MTDTTGLLTLRQAADFLGVHPNTVRRYARQAAIPCAKIGRDWRFLQADLVAWLRGRYPDHARMHLGADRKEALWHSGNVQIPTLSTSPPRTEAELDILLAPPTGKRRRNTTTS</sequence>
<dbReference type="InterPro" id="IPR041657">
    <property type="entry name" value="HTH_17"/>
</dbReference>
<dbReference type="OrthoDB" id="9805928at2"/>
<protein>
    <submittedName>
        <fullName evidence="3">Helix-turn-helix domain-containing protein</fullName>
    </submittedName>
</protein>
<dbReference type="KEGG" id="skr:BRX40_13000"/>
<evidence type="ECO:0000313" key="5">
    <source>
        <dbReference type="Proteomes" id="UP000286681"/>
    </source>
</evidence>
<evidence type="ECO:0000313" key="3">
    <source>
        <dbReference type="EMBL" id="RSV04887.1"/>
    </source>
</evidence>
<dbReference type="Pfam" id="PF12728">
    <property type="entry name" value="HTH_17"/>
    <property type="match status" value="1"/>
</dbReference>
<dbReference type="InterPro" id="IPR036388">
    <property type="entry name" value="WH-like_DNA-bd_sf"/>
</dbReference>
<dbReference type="InterPro" id="IPR009061">
    <property type="entry name" value="DNA-bd_dom_put_sf"/>
</dbReference>
<reference evidence="3 5" key="3">
    <citation type="submission" date="2018-07" db="EMBL/GenBank/DDBJ databases">
        <title>Genomic and Epidemiologic Investigation of an Indolent Hospital Outbreak.</title>
        <authorList>
            <person name="Johnson R.C."/>
            <person name="Deming C."/>
            <person name="Conlan S."/>
            <person name="Zellmer C.J."/>
            <person name="Michelin A.V."/>
            <person name="Lee-Lin S."/>
            <person name="Thomas P.J."/>
            <person name="Park M."/>
            <person name="Weingarten R.A."/>
            <person name="Less J."/>
            <person name="Dekker J.P."/>
            <person name="Frank K.M."/>
            <person name="Musser K.A."/>
            <person name="Mcquiston J.R."/>
            <person name="Henderson D.K."/>
            <person name="Lau A.F."/>
            <person name="Palmore T.N."/>
            <person name="Segre J.A."/>
        </authorList>
    </citation>
    <scope>NUCLEOTIDE SEQUENCE [LARGE SCALE GENOMIC DNA]</scope>
    <source>
        <strain evidence="3 5">SK-NIH.Env10_0317</strain>
    </source>
</reference>
<dbReference type="Gene3D" id="1.10.10.10">
    <property type="entry name" value="Winged helix-like DNA-binding domain superfamily/Winged helix DNA-binding domain"/>
    <property type="match status" value="1"/>
</dbReference>
<dbReference type="InterPro" id="IPR010093">
    <property type="entry name" value="SinI_DNA-bd"/>
</dbReference>
<dbReference type="EMBL" id="QQWO01000005">
    <property type="protein sequence ID" value="RSV04887.1"/>
    <property type="molecule type" value="Genomic_DNA"/>
</dbReference>
<evidence type="ECO:0000313" key="2">
    <source>
        <dbReference type="EMBL" id="APR53219.1"/>
    </source>
</evidence>
<dbReference type="EMBL" id="CP018820">
    <property type="protein sequence ID" value="APR53219.1"/>
    <property type="molecule type" value="Genomic_DNA"/>
</dbReference>
<evidence type="ECO:0000259" key="1">
    <source>
        <dbReference type="Pfam" id="PF12728"/>
    </source>
</evidence>
<proteinExistence type="predicted"/>
<reference evidence="4" key="2">
    <citation type="submission" date="2016-12" db="EMBL/GenBank/DDBJ databases">
        <title>Whole genome sequencing of Sphingomonas sp. ABOJV.</title>
        <authorList>
            <person name="Conlan S."/>
            <person name="Thomas P.J."/>
            <person name="Mullikin J."/>
            <person name="Palmore T.N."/>
            <person name="Frank K.M."/>
            <person name="Segre J.A."/>
        </authorList>
    </citation>
    <scope>NUCLEOTIDE SEQUENCE [LARGE SCALE GENOMIC DNA]</scope>
    <source>
        <strain evidence="4">ABOJV</strain>
    </source>
</reference>
<dbReference type="Proteomes" id="UP000185161">
    <property type="component" value="Chromosome"/>
</dbReference>
<evidence type="ECO:0000313" key="4">
    <source>
        <dbReference type="Proteomes" id="UP000185161"/>
    </source>
</evidence>
<dbReference type="SUPFAM" id="SSF46955">
    <property type="entry name" value="Putative DNA-binding domain"/>
    <property type="match status" value="1"/>
</dbReference>
<keyword evidence="4" id="KW-1185">Reference proteome</keyword>
<dbReference type="Proteomes" id="UP000286681">
    <property type="component" value="Unassembled WGS sequence"/>
</dbReference>